<evidence type="ECO:0000313" key="2">
    <source>
        <dbReference type="Proteomes" id="UP000635885"/>
    </source>
</evidence>
<dbReference type="EMBL" id="BMFD01000003">
    <property type="protein sequence ID" value="GGC34784.1"/>
    <property type="molecule type" value="Genomic_DNA"/>
</dbReference>
<comment type="caution">
    <text evidence="1">The sequence shown here is derived from an EMBL/GenBank/DDBJ whole genome shotgun (WGS) entry which is preliminary data.</text>
</comment>
<evidence type="ECO:0000313" key="1">
    <source>
        <dbReference type="EMBL" id="GGC34784.1"/>
    </source>
</evidence>
<protein>
    <submittedName>
        <fullName evidence="1">Uncharacterized protein</fullName>
    </submittedName>
</protein>
<accession>A0ABQ1M4T4</accession>
<dbReference type="PROSITE" id="PS51257">
    <property type="entry name" value="PROKAR_LIPOPROTEIN"/>
    <property type="match status" value="1"/>
</dbReference>
<keyword evidence="2" id="KW-1185">Reference proteome</keyword>
<name>A0ABQ1M4T4_9BACT</name>
<gene>
    <name evidence="1" type="ORF">GCM10010993_12180</name>
</gene>
<sequence length="237" mass="27534">MKKLLFVYTLSLSIFFSCSPSPEKQAEEIIASSISYHDPKSNWGNLERIVVEKQQINYDAEGLETSEIIFSQEFRLKPYFEAKSAWEKDSVAHKVTFDGLKVSYMMGENEVLNEGFLKSKRAEIELGYQDLVMPMIISSLSKSSVYQNRTNLSDNREAEIVKMELKDGRMIDLYFLPENHQLIAYKQRIRNEYEVVNTVEMQDYEGINFPAKKEIFAADSLGNHLYLKSKISYRFLN</sequence>
<proteinExistence type="predicted"/>
<reference evidence="2" key="1">
    <citation type="journal article" date="2019" name="Int. J. Syst. Evol. Microbiol.">
        <title>The Global Catalogue of Microorganisms (GCM) 10K type strain sequencing project: providing services to taxonomists for standard genome sequencing and annotation.</title>
        <authorList>
            <consortium name="The Broad Institute Genomics Platform"/>
            <consortium name="The Broad Institute Genome Sequencing Center for Infectious Disease"/>
            <person name="Wu L."/>
            <person name="Ma J."/>
        </authorList>
    </citation>
    <scope>NUCLEOTIDE SEQUENCE [LARGE SCALE GENOMIC DNA]</scope>
    <source>
        <strain evidence="2">CGMCC 1.12479</strain>
    </source>
</reference>
<dbReference type="Proteomes" id="UP000635885">
    <property type="component" value="Unassembled WGS sequence"/>
</dbReference>
<organism evidence="1 2">
    <name type="scientific">Belliella aquatica</name>
    <dbReference type="NCBI Taxonomy" id="1323734"/>
    <lineage>
        <taxon>Bacteria</taxon>
        <taxon>Pseudomonadati</taxon>
        <taxon>Bacteroidota</taxon>
        <taxon>Cytophagia</taxon>
        <taxon>Cytophagales</taxon>
        <taxon>Cyclobacteriaceae</taxon>
        <taxon>Belliella</taxon>
    </lineage>
</organism>
<dbReference type="RefSeq" id="WP_188440741.1">
    <property type="nucleotide sequence ID" value="NZ_BMFD01000003.1"/>
</dbReference>